<reference evidence="2 3" key="1">
    <citation type="submission" date="2023-03" db="EMBL/GenBank/DDBJ databases">
        <title>Isolation and description of six Streptomyces strains from soil environments, able to metabolize different microbial glucans.</title>
        <authorList>
            <person name="Widen T."/>
            <person name="Larsbrink J."/>
        </authorList>
    </citation>
    <scope>NUCLEOTIDE SEQUENCE [LARGE SCALE GENOMIC DNA]</scope>
    <source>
        <strain evidence="2 3">Mut2</strain>
    </source>
</reference>
<dbReference type="Pfam" id="PF19054">
    <property type="entry name" value="DUF5753"/>
    <property type="match status" value="1"/>
</dbReference>
<dbReference type="SUPFAM" id="SSF47413">
    <property type="entry name" value="lambda repressor-like DNA-binding domains"/>
    <property type="match status" value="1"/>
</dbReference>
<feature type="domain" description="HTH cro/C1-type" evidence="1">
    <location>
        <begin position="21"/>
        <end position="77"/>
    </location>
</feature>
<evidence type="ECO:0000259" key="1">
    <source>
        <dbReference type="PROSITE" id="PS50943"/>
    </source>
</evidence>
<dbReference type="SMART" id="SM00530">
    <property type="entry name" value="HTH_XRE"/>
    <property type="match status" value="1"/>
</dbReference>
<dbReference type="Proteomes" id="UP001229952">
    <property type="component" value="Chromosome"/>
</dbReference>
<proteinExistence type="predicted"/>
<gene>
    <name evidence="2" type="ORF">P8A22_30090</name>
</gene>
<name>A0ABY9IEV9_9ACTN</name>
<keyword evidence="3" id="KW-1185">Reference proteome</keyword>
<evidence type="ECO:0000313" key="2">
    <source>
        <dbReference type="EMBL" id="WLQ45482.1"/>
    </source>
</evidence>
<dbReference type="Pfam" id="PF13560">
    <property type="entry name" value="HTH_31"/>
    <property type="match status" value="1"/>
</dbReference>
<dbReference type="Gene3D" id="1.10.260.40">
    <property type="entry name" value="lambda repressor-like DNA-binding domains"/>
    <property type="match status" value="1"/>
</dbReference>
<dbReference type="RefSeq" id="WP_123469134.1">
    <property type="nucleotide sequence ID" value="NZ_CP120992.1"/>
</dbReference>
<dbReference type="InterPro" id="IPR043917">
    <property type="entry name" value="DUF5753"/>
</dbReference>
<accession>A0ABY9IEV9</accession>
<dbReference type="PROSITE" id="PS50943">
    <property type="entry name" value="HTH_CROC1"/>
    <property type="match status" value="1"/>
</dbReference>
<dbReference type="InterPro" id="IPR010982">
    <property type="entry name" value="Lambda_DNA-bd_dom_sf"/>
</dbReference>
<dbReference type="InterPro" id="IPR001387">
    <property type="entry name" value="Cro/C1-type_HTH"/>
</dbReference>
<organism evidence="2 3">
    <name type="scientific">Streptomyces laculatispora</name>
    <dbReference type="NCBI Taxonomy" id="887464"/>
    <lineage>
        <taxon>Bacteria</taxon>
        <taxon>Bacillati</taxon>
        <taxon>Actinomycetota</taxon>
        <taxon>Actinomycetes</taxon>
        <taxon>Kitasatosporales</taxon>
        <taxon>Streptomycetaceae</taxon>
        <taxon>Streptomyces</taxon>
    </lineage>
</organism>
<protein>
    <submittedName>
        <fullName evidence="2">DUF5753 domain-containing protein</fullName>
    </submittedName>
</protein>
<sequence>MVNIKELNPDASPEAAYGARLRRAREARDWKQDDLGGRIGYTGRHVSGVENGRKPPTRRFSIGVDAALGLEGTTDSFEREWRDIRHGSLLEGFPEYVGYEGRAAEIRLYEVGVLPGLLQTPEYATVLAESAVRRRAITSEQAHERASLVAERQAALVRKSAPPLVLVVLDESCIRRPVGGSAVMDAQLARLVEFAELPNTVLQIAPFSMAEHRPFDLPLYILTLSDRQLMSYAESAQQGHLDRENTSVVPLLTAYHQLQAGALSQAASVAMIEQLRKGTP</sequence>
<evidence type="ECO:0000313" key="3">
    <source>
        <dbReference type="Proteomes" id="UP001229952"/>
    </source>
</evidence>
<dbReference type="EMBL" id="CP120992">
    <property type="protein sequence ID" value="WLQ45482.1"/>
    <property type="molecule type" value="Genomic_DNA"/>
</dbReference>